<accession>A0A4R7FRA7</accession>
<sequence length="156" mass="16464">MLPFIALAVALSAVRLFLTFSPLGGGAAPASTQTLVFTVLWIASYVAEATAGRLLWRSRSRHTYGRAVVVLFRIQIGLQVVRLVNFMAARLLPPPVPWSAFATIALLVAAGAVTTVAAWSIPRAASVLLGAVLAWLLVVTAITGVDAILRYGLPIS</sequence>
<evidence type="ECO:0000256" key="2">
    <source>
        <dbReference type="ARBA" id="ARBA00007524"/>
    </source>
</evidence>
<evidence type="ECO:0000256" key="6">
    <source>
        <dbReference type="SAM" id="Phobius"/>
    </source>
</evidence>
<evidence type="ECO:0000256" key="1">
    <source>
        <dbReference type="ARBA" id="ARBA00004141"/>
    </source>
</evidence>
<evidence type="ECO:0000313" key="7">
    <source>
        <dbReference type="EMBL" id="TDS80266.1"/>
    </source>
</evidence>
<dbReference type="EMBL" id="SOAM01000001">
    <property type="protein sequence ID" value="TDS80266.1"/>
    <property type="molecule type" value="Genomic_DNA"/>
</dbReference>
<feature type="transmembrane region" description="Helical" evidence="6">
    <location>
        <begin position="68"/>
        <end position="92"/>
    </location>
</feature>
<feature type="transmembrane region" description="Helical" evidence="6">
    <location>
        <begin position="127"/>
        <end position="149"/>
    </location>
</feature>
<keyword evidence="5 6" id="KW-0472">Membrane</keyword>
<gene>
    <name evidence="7" type="ORF">CLV52_0821</name>
</gene>
<evidence type="ECO:0000256" key="5">
    <source>
        <dbReference type="ARBA" id="ARBA00023136"/>
    </source>
</evidence>
<keyword evidence="3 6" id="KW-0812">Transmembrane</keyword>
<evidence type="ECO:0000256" key="4">
    <source>
        <dbReference type="ARBA" id="ARBA00022989"/>
    </source>
</evidence>
<feature type="transmembrane region" description="Helical" evidence="6">
    <location>
        <begin position="98"/>
        <end position="120"/>
    </location>
</feature>
<name>A0A4R7FRA7_9MICO</name>
<proteinExistence type="inferred from homology"/>
<evidence type="ECO:0000313" key="8">
    <source>
        <dbReference type="Proteomes" id="UP000295344"/>
    </source>
</evidence>
<feature type="transmembrane region" description="Helical" evidence="6">
    <location>
        <begin position="36"/>
        <end position="56"/>
    </location>
</feature>
<dbReference type="Gene3D" id="1.20.1260.100">
    <property type="entry name" value="TspO/MBR protein"/>
    <property type="match status" value="1"/>
</dbReference>
<reference evidence="7 8" key="1">
    <citation type="submission" date="2019-03" db="EMBL/GenBank/DDBJ databases">
        <title>Genomic Encyclopedia of Archaeal and Bacterial Type Strains, Phase II (KMG-II): from individual species to whole genera.</title>
        <authorList>
            <person name="Goeker M."/>
        </authorList>
    </citation>
    <scope>NUCLEOTIDE SEQUENCE [LARGE SCALE GENOMIC DNA]</scope>
    <source>
        <strain evidence="7 8">DSM 24782</strain>
    </source>
</reference>
<dbReference type="AlphaFoldDB" id="A0A4R7FRA7"/>
<dbReference type="Proteomes" id="UP000295344">
    <property type="component" value="Unassembled WGS sequence"/>
</dbReference>
<protein>
    <submittedName>
        <fullName evidence="7">TspO/MBR related protein</fullName>
    </submittedName>
</protein>
<keyword evidence="8" id="KW-1185">Reference proteome</keyword>
<dbReference type="Pfam" id="PF03073">
    <property type="entry name" value="TspO_MBR"/>
    <property type="match status" value="1"/>
</dbReference>
<comment type="similarity">
    <text evidence="2">Belongs to the TspO/BZRP family.</text>
</comment>
<comment type="subcellular location">
    <subcellularLocation>
        <location evidence="1">Membrane</location>
        <topology evidence="1">Multi-pass membrane protein</topology>
    </subcellularLocation>
</comment>
<dbReference type="InterPro" id="IPR038330">
    <property type="entry name" value="TspO/MBR-related_sf"/>
</dbReference>
<dbReference type="InterPro" id="IPR004307">
    <property type="entry name" value="TspO_MBR"/>
</dbReference>
<comment type="caution">
    <text evidence="7">The sequence shown here is derived from an EMBL/GenBank/DDBJ whole genome shotgun (WGS) entry which is preliminary data.</text>
</comment>
<dbReference type="RefSeq" id="WP_162850697.1">
    <property type="nucleotide sequence ID" value="NZ_BAAARP010000001.1"/>
</dbReference>
<organism evidence="7 8">
    <name type="scientific">Amnibacterium kyonggiense</name>
    <dbReference type="NCBI Taxonomy" id="595671"/>
    <lineage>
        <taxon>Bacteria</taxon>
        <taxon>Bacillati</taxon>
        <taxon>Actinomycetota</taxon>
        <taxon>Actinomycetes</taxon>
        <taxon>Micrococcales</taxon>
        <taxon>Microbacteriaceae</taxon>
        <taxon>Amnibacterium</taxon>
    </lineage>
</organism>
<keyword evidence="4 6" id="KW-1133">Transmembrane helix</keyword>
<dbReference type="GO" id="GO:0016020">
    <property type="term" value="C:membrane"/>
    <property type="evidence" value="ECO:0007669"/>
    <property type="project" value="UniProtKB-SubCell"/>
</dbReference>
<evidence type="ECO:0000256" key="3">
    <source>
        <dbReference type="ARBA" id="ARBA00022692"/>
    </source>
</evidence>